<organism evidence="1 2">
    <name type="scientific">Neptunitalea lumnitzerae</name>
    <dbReference type="NCBI Taxonomy" id="2965509"/>
    <lineage>
        <taxon>Bacteria</taxon>
        <taxon>Pseudomonadati</taxon>
        <taxon>Bacteroidota</taxon>
        <taxon>Flavobacteriia</taxon>
        <taxon>Flavobacteriales</taxon>
        <taxon>Flavobacteriaceae</taxon>
        <taxon>Neptunitalea</taxon>
    </lineage>
</organism>
<name>A0ABQ5MFI2_9FLAO</name>
<proteinExistence type="predicted"/>
<dbReference type="InterPro" id="IPR046290">
    <property type="entry name" value="DUF6327"/>
</dbReference>
<reference evidence="1" key="1">
    <citation type="submission" date="2022-07" db="EMBL/GenBank/DDBJ databases">
        <title>Taxonomy of Novel Oxalotrophic and Methylotrophic Bacteria.</title>
        <authorList>
            <person name="Sahin N."/>
            <person name="Tani A."/>
        </authorList>
    </citation>
    <scope>NUCLEOTIDE SEQUENCE</scope>
    <source>
        <strain evidence="1">Y10</strain>
    </source>
</reference>
<dbReference type="Pfam" id="PF19852">
    <property type="entry name" value="DUF6327"/>
    <property type="match status" value="1"/>
</dbReference>
<protein>
    <submittedName>
        <fullName evidence="1">Uncharacterized protein</fullName>
    </submittedName>
</protein>
<sequence length="73" mass="8497">MKNKYPVPMRVYKSFEEIDNDLAIRKLEKDIAYEKIKLNVTKAKDQFHPINLLGGIPGIIKKFLISLLIKKIL</sequence>
<keyword evidence="2" id="KW-1185">Reference proteome</keyword>
<gene>
    <name evidence="1" type="ORF">Y10_05390</name>
</gene>
<evidence type="ECO:0000313" key="2">
    <source>
        <dbReference type="Proteomes" id="UP001143543"/>
    </source>
</evidence>
<accession>A0ABQ5MFI2</accession>
<evidence type="ECO:0000313" key="1">
    <source>
        <dbReference type="EMBL" id="GLB48171.1"/>
    </source>
</evidence>
<dbReference type="EMBL" id="BRVO01000001">
    <property type="protein sequence ID" value="GLB48171.1"/>
    <property type="molecule type" value="Genomic_DNA"/>
</dbReference>
<dbReference type="Proteomes" id="UP001143543">
    <property type="component" value="Unassembled WGS sequence"/>
</dbReference>
<comment type="caution">
    <text evidence="1">The sequence shown here is derived from an EMBL/GenBank/DDBJ whole genome shotgun (WGS) entry which is preliminary data.</text>
</comment>